<dbReference type="GO" id="GO:0015937">
    <property type="term" value="P:coenzyme A biosynthetic process"/>
    <property type="evidence" value="ECO:0007669"/>
    <property type="project" value="UniProtKB-UniRule"/>
</dbReference>
<keyword evidence="10 16" id="KW-0418">Kinase</keyword>
<evidence type="ECO:0000256" key="16">
    <source>
        <dbReference type="HAMAP-Rule" id="MF_01274"/>
    </source>
</evidence>
<feature type="region of interest" description="Disordered" evidence="17">
    <location>
        <begin position="263"/>
        <end position="287"/>
    </location>
</feature>
<keyword evidence="9 16" id="KW-0547">Nucleotide-binding</keyword>
<comment type="caution">
    <text evidence="18">The sequence shown here is derived from an EMBL/GenBank/DDBJ whole genome shotgun (WGS) entry which is preliminary data.</text>
</comment>
<dbReference type="GO" id="GO:0005524">
    <property type="term" value="F:ATP binding"/>
    <property type="evidence" value="ECO:0007669"/>
    <property type="project" value="UniProtKB-UniRule"/>
</dbReference>
<feature type="binding site" evidence="16">
    <location>
        <position position="134"/>
    </location>
    <ligand>
        <name>ATP</name>
        <dbReference type="ChEBI" id="CHEBI:30616"/>
    </ligand>
</feature>
<dbReference type="Pfam" id="PF03309">
    <property type="entry name" value="Pan_kinase"/>
    <property type="match status" value="1"/>
</dbReference>
<keyword evidence="11 16" id="KW-0067">ATP-binding</keyword>
<name>A0A839RNZ6_9ACTN</name>
<evidence type="ECO:0000313" key="18">
    <source>
        <dbReference type="EMBL" id="MBB3037776.1"/>
    </source>
</evidence>
<dbReference type="InterPro" id="IPR043129">
    <property type="entry name" value="ATPase_NBD"/>
</dbReference>
<dbReference type="PANTHER" id="PTHR34265:SF1">
    <property type="entry name" value="TYPE III PANTOTHENATE KINASE"/>
    <property type="match status" value="1"/>
</dbReference>
<comment type="subunit">
    <text evidence="5 16">Homodimer.</text>
</comment>
<evidence type="ECO:0000256" key="3">
    <source>
        <dbReference type="ARBA" id="ARBA00004496"/>
    </source>
</evidence>
<keyword evidence="7 16" id="KW-0963">Cytoplasm</keyword>
<dbReference type="RefSeq" id="WP_064441285.1">
    <property type="nucleotide sequence ID" value="NZ_BDDI01000013.1"/>
</dbReference>
<comment type="cofactor">
    <cofactor evidence="16">
        <name>NH4(+)</name>
        <dbReference type="ChEBI" id="CHEBI:28938"/>
    </cofactor>
    <cofactor evidence="16">
        <name>K(+)</name>
        <dbReference type="ChEBI" id="CHEBI:29103"/>
    </cofactor>
    <text evidence="16">A monovalent cation. Ammonium or potassium.</text>
</comment>
<dbReference type="EC" id="2.7.1.33" evidence="6 16"/>
<dbReference type="NCBIfam" id="NF009855">
    <property type="entry name" value="PRK13321.1"/>
    <property type="match status" value="1"/>
</dbReference>
<proteinExistence type="inferred from homology"/>
<evidence type="ECO:0000256" key="17">
    <source>
        <dbReference type="SAM" id="MobiDB-lite"/>
    </source>
</evidence>
<evidence type="ECO:0000256" key="8">
    <source>
        <dbReference type="ARBA" id="ARBA00022679"/>
    </source>
</evidence>
<feature type="binding site" evidence="16">
    <location>
        <begin position="6"/>
        <end position="13"/>
    </location>
    <ligand>
        <name>ATP</name>
        <dbReference type="ChEBI" id="CHEBI:30616"/>
    </ligand>
</feature>
<comment type="caution">
    <text evidence="16">Lacks conserved residue(s) required for the propagation of feature annotation.</text>
</comment>
<dbReference type="NCBIfam" id="TIGR00671">
    <property type="entry name" value="baf"/>
    <property type="match status" value="1"/>
</dbReference>
<dbReference type="NCBIfam" id="NF009845">
    <property type="entry name" value="PRK13318.1-3"/>
    <property type="match status" value="1"/>
</dbReference>
<evidence type="ECO:0000256" key="4">
    <source>
        <dbReference type="ARBA" id="ARBA00005225"/>
    </source>
</evidence>
<dbReference type="OrthoDB" id="9804707at2"/>
<evidence type="ECO:0000256" key="9">
    <source>
        <dbReference type="ARBA" id="ARBA00022741"/>
    </source>
</evidence>
<dbReference type="HAMAP" id="MF_01274">
    <property type="entry name" value="Pantothen_kinase_3"/>
    <property type="match status" value="1"/>
</dbReference>
<feature type="compositionally biased region" description="Basic residues" evidence="17">
    <location>
        <begin position="276"/>
        <end position="287"/>
    </location>
</feature>
<evidence type="ECO:0000256" key="13">
    <source>
        <dbReference type="ARBA" id="ARBA00022993"/>
    </source>
</evidence>
<organism evidence="18 19">
    <name type="scientific">Hoyosella altamirensis</name>
    <dbReference type="NCBI Taxonomy" id="616997"/>
    <lineage>
        <taxon>Bacteria</taxon>
        <taxon>Bacillati</taxon>
        <taxon>Actinomycetota</taxon>
        <taxon>Actinomycetes</taxon>
        <taxon>Mycobacteriales</taxon>
        <taxon>Hoyosellaceae</taxon>
        <taxon>Hoyosella</taxon>
    </lineage>
</organism>
<keyword evidence="16" id="KW-0479">Metal-binding</keyword>
<comment type="function">
    <text evidence="16">Catalyzes the phosphorylation of pantothenate (Pan), the first step in CoA biosynthesis.</text>
</comment>
<evidence type="ECO:0000256" key="7">
    <source>
        <dbReference type="ARBA" id="ARBA00022490"/>
    </source>
</evidence>
<evidence type="ECO:0000256" key="10">
    <source>
        <dbReference type="ARBA" id="ARBA00022777"/>
    </source>
</evidence>
<dbReference type="GO" id="GO:0004594">
    <property type="term" value="F:pantothenate kinase activity"/>
    <property type="evidence" value="ECO:0007669"/>
    <property type="project" value="UniProtKB-UniRule"/>
</dbReference>
<evidence type="ECO:0000256" key="5">
    <source>
        <dbReference type="ARBA" id="ARBA00011738"/>
    </source>
</evidence>
<feature type="binding site" evidence="16">
    <location>
        <begin position="109"/>
        <end position="112"/>
    </location>
    <ligand>
        <name>substrate</name>
    </ligand>
</feature>
<evidence type="ECO:0000256" key="1">
    <source>
        <dbReference type="ARBA" id="ARBA00001206"/>
    </source>
</evidence>
<evidence type="ECO:0000256" key="6">
    <source>
        <dbReference type="ARBA" id="ARBA00012102"/>
    </source>
</evidence>
<evidence type="ECO:0000256" key="14">
    <source>
        <dbReference type="ARBA" id="ARBA00038036"/>
    </source>
</evidence>
<reference evidence="18 19" key="1">
    <citation type="submission" date="2020-08" db="EMBL/GenBank/DDBJ databases">
        <title>Sequencing the genomes of 1000 actinobacteria strains.</title>
        <authorList>
            <person name="Klenk H.-P."/>
        </authorList>
    </citation>
    <scope>NUCLEOTIDE SEQUENCE [LARGE SCALE GENOMIC DNA]</scope>
    <source>
        <strain evidence="18 19">DSM 45258</strain>
    </source>
</reference>
<dbReference type="EMBL" id="JACHWS010000002">
    <property type="protein sequence ID" value="MBB3037776.1"/>
    <property type="molecule type" value="Genomic_DNA"/>
</dbReference>
<dbReference type="AlphaFoldDB" id="A0A839RNZ6"/>
<comment type="pathway">
    <text evidence="4 16">Cofactor biosynthesis; coenzyme A biosynthesis; CoA from (R)-pantothenate: step 1/5.</text>
</comment>
<feature type="active site" description="Proton acceptor" evidence="16">
    <location>
        <position position="111"/>
    </location>
</feature>
<dbReference type="GO" id="GO:0005737">
    <property type="term" value="C:cytoplasm"/>
    <property type="evidence" value="ECO:0007669"/>
    <property type="project" value="UniProtKB-SubCell"/>
</dbReference>
<evidence type="ECO:0000256" key="2">
    <source>
        <dbReference type="ARBA" id="ARBA00001958"/>
    </source>
</evidence>
<evidence type="ECO:0000313" key="19">
    <source>
        <dbReference type="Proteomes" id="UP000567922"/>
    </source>
</evidence>
<comment type="similarity">
    <text evidence="14 16">Belongs to the type III pantothenate kinase family.</text>
</comment>
<accession>A0A839RNZ6</accession>
<dbReference type="InterPro" id="IPR004619">
    <property type="entry name" value="Type_III_PanK"/>
</dbReference>
<evidence type="ECO:0000256" key="11">
    <source>
        <dbReference type="ARBA" id="ARBA00022840"/>
    </source>
</evidence>
<dbReference type="CDD" id="cd24015">
    <property type="entry name" value="ASKHA_NBD_PanK-III"/>
    <property type="match status" value="1"/>
</dbReference>
<gene>
    <name evidence="16" type="primary">coaX</name>
    <name evidence="18" type="ORF">FHU29_002225</name>
</gene>
<protein>
    <recommendedName>
        <fullName evidence="15 16">Type III pantothenate kinase</fullName>
        <ecNumber evidence="6 16">2.7.1.33</ecNumber>
    </recommendedName>
    <alternativeName>
        <fullName evidence="16">PanK-III</fullName>
    </alternativeName>
    <alternativeName>
        <fullName evidence="16">Pantothenic acid kinase</fullName>
    </alternativeName>
</protein>
<dbReference type="Gene3D" id="3.30.420.40">
    <property type="match status" value="2"/>
</dbReference>
<keyword evidence="12 16" id="KW-0630">Potassium</keyword>
<evidence type="ECO:0000256" key="15">
    <source>
        <dbReference type="ARBA" id="ARBA00040883"/>
    </source>
</evidence>
<keyword evidence="19" id="KW-1185">Reference proteome</keyword>
<dbReference type="Proteomes" id="UP000567922">
    <property type="component" value="Unassembled WGS sequence"/>
</dbReference>
<dbReference type="UniPathway" id="UPA00241">
    <property type="reaction ID" value="UER00352"/>
</dbReference>
<dbReference type="PANTHER" id="PTHR34265">
    <property type="entry name" value="TYPE III PANTOTHENATE KINASE"/>
    <property type="match status" value="1"/>
</dbReference>
<keyword evidence="13 16" id="KW-0173">Coenzyme A biosynthesis</keyword>
<sequence length="287" mass="30683">MLLTVDVGNTNVVLGLFEGTGQQARLVADWRVRTDPHTTADEMALTFRGLLGPLAAQITGVSALSTVPAVLGQLRIMLDRYWPSVPQILVEPGVKTGVPLLVDNPKEVGTDRVVNALAAHSLYPGACIVVDFGTSTSVDVTSPRGEFLGGAIAPGIDISVDALAGRAAALRKVEIARPRSVIGKNTVECLQSGFVFGFAGQVDGLVRRILRELPEFTETDVAVIATGGLAPLVIDECETIEHHEPDLTINGLRLVFERNLESPRGFRRPAGPPSHPRPRLSRARSPR</sequence>
<comment type="catalytic activity">
    <reaction evidence="1 16">
        <text>(R)-pantothenate + ATP = (R)-4'-phosphopantothenate + ADP + H(+)</text>
        <dbReference type="Rhea" id="RHEA:16373"/>
        <dbReference type="ChEBI" id="CHEBI:10986"/>
        <dbReference type="ChEBI" id="CHEBI:15378"/>
        <dbReference type="ChEBI" id="CHEBI:29032"/>
        <dbReference type="ChEBI" id="CHEBI:30616"/>
        <dbReference type="ChEBI" id="CHEBI:456216"/>
        <dbReference type="EC" id="2.7.1.33"/>
    </reaction>
</comment>
<feature type="binding site" evidence="16">
    <location>
        <position position="131"/>
    </location>
    <ligand>
        <name>K(+)</name>
        <dbReference type="ChEBI" id="CHEBI:29103"/>
    </ligand>
</feature>
<feature type="binding site" evidence="16">
    <location>
        <position position="186"/>
    </location>
    <ligand>
        <name>substrate</name>
    </ligand>
</feature>
<comment type="subcellular location">
    <subcellularLocation>
        <location evidence="3 16">Cytoplasm</location>
    </subcellularLocation>
</comment>
<keyword evidence="8 16" id="KW-0808">Transferase</keyword>
<comment type="cofactor">
    <cofactor evidence="2">
        <name>K(+)</name>
        <dbReference type="ChEBI" id="CHEBI:29103"/>
    </cofactor>
</comment>
<dbReference type="GO" id="GO:0046872">
    <property type="term" value="F:metal ion binding"/>
    <property type="evidence" value="ECO:0007669"/>
    <property type="project" value="UniProtKB-KW"/>
</dbReference>
<dbReference type="SUPFAM" id="SSF53067">
    <property type="entry name" value="Actin-like ATPase domain"/>
    <property type="match status" value="2"/>
</dbReference>
<evidence type="ECO:0000256" key="12">
    <source>
        <dbReference type="ARBA" id="ARBA00022958"/>
    </source>
</evidence>